<dbReference type="PANTHER" id="PTHR11949:SF2">
    <property type="entry name" value="INTERFERON REGULATORY FACTOR 7"/>
    <property type="match status" value="1"/>
</dbReference>
<dbReference type="Gene3D" id="2.60.200.10">
    <property type="match status" value="1"/>
</dbReference>
<keyword evidence="2" id="KW-1185">Reference proteome</keyword>
<feature type="domain" description="IRF tryptophan pentad repeat" evidence="1">
    <location>
        <begin position="5"/>
        <end position="108"/>
    </location>
</feature>
<dbReference type="SMART" id="SM00348">
    <property type="entry name" value="IRF"/>
    <property type="match status" value="1"/>
</dbReference>
<dbReference type="InterPro" id="IPR019471">
    <property type="entry name" value="Interferon_reg_factor-3"/>
</dbReference>
<evidence type="ECO:0000259" key="1">
    <source>
        <dbReference type="PROSITE" id="PS51507"/>
    </source>
</evidence>
<dbReference type="InterPro" id="IPR036388">
    <property type="entry name" value="WH-like_DNA-bd_sf"/>
</dbReference>
<dbReference type="KEGG" id="snh:120053484"/>
<gene>
    <name evidence="3" type="primary">LOC120053484</name>
</gene>
<accession>A0A8U1BNU7</accession>
<protein>
    <submittedName>
        <fullName evidence="3">Interferon regulatory factor 3-like</fullName>
    </submittedName>
</protein>
<reference evidence="3" key="1">
    <citation type="submission" date="2025-08" db="UniProtKB">
        <authorList>
            <consortium name="RefSeq"/>
        </authorList>
    </citation>
    <scope>IDENTIFICATION</scope>
    <source>
        <tissue evidence="3">White muscle</tissue>
    </source>
</reference>
<dbReference type="Gene3D" id="1.10.10.10">
    <property type="entry name" value="Winged helix-like DNA-binding domain superfamily/Winged helix DNA-binding domain"/>
    <property type="match status" value="1"/>
</dbReference>
<dbReference type="FunFam" id="2.60.200.10:FF:000015">
    <property type="entry name" value="Interferon regulatory factor 7"/>
    <property type="match status" value="1"/>
</dbReference>
<dbReference type="InterPro" id="IPR008984">
    <property type="entry name" value="SMAD_FHA_dom_sf"/>
</dbReference>
<dbReference type="GeneID" id="120053484"/>
<dbReference type="AlphaFoldDB" id="A0A8U1BNU7"/>
<dbReference type="Proteomes" id="UP000808372">
    <property type="component" value="Chromosome 9"/>
</dbReference>
<dbReference type="RefSeq" id="XP_038856537.1">
    <property type="nucleotide sequence ID" value="XM_039000609.1"/>
</dbReference>
<dbReference type="SUPFAM" id="SSF49879">
    <property type="entry name" value="SMAD/FHA domain"/>
    <property type="match status" value="1"/>
</dbReference>
<dbReference type="InterPro" id="IPR017855">
    <property type="entry name" value="SMAD-like_dom_sf"/>
</dbReference>
<proteinExistence type="predicted"/>
<name>A0A8U1BNU7_SALNM</name>
<dbReference type="GO" id="GO:0005634">
    <property type="term" value="C:nucleus"/>
    <property type="evidence" value="ECO:0007669"/>
    <property type="project" value="TreeGrafter"/>
</dbReference>
<evidence type="ECO:0000313" key="2">
    <source>
        <dbReference type="Proteomes" id="UP000808372"/>
    </source>
</evidence>
<dbReference type="SMART" id="SM01243">
    <property type="entry name" value="IRF-3"/>
    <property type="match status" value="1"/>
</dbReference>
<dbReference type="Pfam" id="PF10401">
    <property type="entry name" value="IRF-3"/>
    <property type="match status" value="1"/>
</dbReference>
<dbReference type="SUPFAM" id="SSF46785">
    <property type="entry name" value="Winged helix' DNA-binding domain"/>
    <property type="match status" value="1"/>
</dbReference>
<evidence type="ECO:0000313" key="3">
    <source>
        <dbReference type="RefSeq" id="XP_038856537.1"/>
    </source>
</evidence>
<dbReference type="InterPro" id="IPR001346">
    <property type="entry name" value="Interferon_reg_fact_DNA-bd_dom"/>
</dbReference>
<organism evidence="2 3">
    <name type="scientific">Salvelinus namaycush</name>
    <name type="common">Lake trout</name>
    <name type="synonym">Salmo namaycush</name>
    <dbReference type="NCBI Taxonomy" id="8040"/>
    <lineage>
        <taxon>Eukaryota</taxon>
        <taxon>Metazoa</taxon>
        <taxon>Chordata</taxon>
        <taxon>Craniata</taxon>
        <taxon>Vertebrata</taxon>
        <taxon>Euteleostomi</taxon>
        <taxon>Actinopterygii</taxon>
        <taxon>Neopterygii</taxon>
        <taxon>Teleostei</taxon>
        <taxon>Protacanthopterygii</taxon>
        <taxon>Salmoniformes</taxon>
        <taxon>Salmonidae</taxon>
        <taxon>Salmoninae</taxon>
        <taxon>Salvelinus</taxon>
    </lineage>
</organism>
<dbReference type="GO" id="GO:0000981">
    <property type="term" value="F:DNA-binding transcription factor activity, RNA polymerase II-specific"/>
    <property type="evidence" value="ECO:0007669"/>
    <property type="project" value="TreeGrafter"/>
</dbReference>
<dbReference type="PRINTS" id="PR00267">
    <property type="entry name" value="INTFRNREGFCT"/>
</dbReference>
<dbReference type="CDD" id="cd00103">
    <property type="entry name" value="IRF"/>
    <property type="match status" value="1"/>
</dbReference>
<dbReference type="FunFam" id="1.10.10.10:FF:000631">
    <property type="entry name" value="Interferon regulatory factor 7"/>
    <property type="match status" value="1"/>
</dbReference>
<sequence>MQSYKPQFGDWLIEQVRTEQYTGLFFIDNNKFRVPWKHNSRKDCSEDDRKIFRAWAVVSGKINEHRNEEAKWKTNFRSALNSLCRRFKMVEDHSKDSNDPHKVYLVINEYNYESPHIEEITLENYGIDCALTPTENTPPGMEHDILNFSNLTLNPLDLIQHTENSIPVHTHYPVPPVLVQQPYYQVNPDALLNLPAAHSSLWDLEITISYRGSEMRKTQVSGPRVQLHYQCNALEPNTQPLCFPSTYGLPDHKQIEYTNCILGSVQRGLLLEVQNTGIYGYRQDKCHVFSSTSDPREAHPEPRKMPQNEMVQLLSFQQYKNELIAFKENKRGSPDYTIHMCFGEKFPDGKPLEKKLIVVKVVPLICRYFHEVAQEEGASSLQNDNISLQISHHNSLMELINATWPDGPQHAMGQYF</sequence>
<dbReference type="GO" id="GO:0000978">
    <property type="term" value="F:RNA polymerase II cis-regulatory region sequence-specific DNA binding"/>
    <property type="evidence" value="ECO:0007669"/>
    <property type="project" value="TreeGrafter"/>
</dbReference>
<dbReference type="Pfam" id="PF00605">
    <property type="entry name" value="IRF"/>
    <property type="match status" value="1"/>
</dbReference>
<dbReference type="GO" id="GO:0002376">
    <property type="term" value="P:immune system process"/>
    <property type="evidence" value="ECO:0007669"/>
    <property type="project" value="TreeGrafter"/>
</dbReference>
<dbReference type="PROSITE" id="PS51507">
    <property type="entry name" value="IRF_2"/>
    <property type="match status" value="1"/>
</dbReference>
<dbReference type="InterPro" id="IPR036390">
    <property type="entry name" value="WH_DNA-bd_sf"/>
</dbReference>
<dbReference type="PANTHER" id="PTHR11949">
    <property type="entry name" value="INTERFERON REGULATORY FACTOR"/>
    <property type="match status" value="1"/>
</dbReference>
<dbReference type="GO" id="GO:0045893">
    <property type="term" value="P:positive regulation of DNA-templated transcription"/>
    <property type="evidence" value="ECO:0007669"/>
    <property type="project" value="UniProtKB-ARBA"/>
</dbReference>